<dbReference type="InterPro" id="IPR053876">
    <property type="entry name" value="Phage_int_M"/>
</dbReference>
<dbReference type="Gene3D" id="3.30.160.390">
    <property type="entry name" value="Integrase, DNA-binding domain"/>
    <property type="match status" value="1"/>
</dbReference>
<organism evidence="6 7">
    <name type="scientific">Acidovorax temperans</name>
    <dbReference type="NCBI Taxonomy" id="80878"/>
    <lineage>
        <taxon>Bacteria</taxon>
        <taxon>Pseudomonadati</taxon>
        <taxon>Pseudomonadota</taxon>
        <taxon>Betaproteobacteria</taxon>
        <taxon>Burkholderiales</taxon>
        <taxon>Comamonadaceae</taxon>
        <taxon>Acidovorax</taxon>
    </lineage>
</organism>
<keyword evidence="7" id="KW-1185">Reference proteome</keyword>
<dbReference type="PATRIC" id="fig|80878.5.peg.281"/>
<dbReference type="Proteomes" id="UP000032566">
    <property type="component" value="Unassembled WGS sequence"/>
</dbReference>
<dbReference type="GO" id="GO:0015074">
    <property type="term" value="P:DNA integration"/>
    <property type="evidence" value="ECO:0007669"/>
    <property type="project" value="UniProtKB-KW"/>
</dbReference>
<dbReference type="EMBL" id="JXYQ01000012">
    <property type="protein sequence ID" value="KJA11491.1"/>
    <property type="molecule type" value="Genomic_DNA"/>
</dbReference>
<reference evidence="6 7" key="1">
    <citation type="submission" date="2014-12" db="EMBL/GenBank/DDBJ databases">
        <title>Isolation of bacteria from lake water.</title>
        <authorList>
            <person name="Sheng K.-Y."/>
            <person name="Chin P.-S."/>
            <person name="Chan K.-G."/>
            <person name="Tan G.S."/>
        </authorList>
    </citation>
    <scope>NUCLEOTIDE SEQUENCE [LARGE SCALE GENOMIC DNA]</scope>
    <source>
        <strain evidence="6 7">KY4</strain>
    </source>
</reference>
<evidence type="ECO:0000259" key="5">
    <source>
        <dbReference type="PROSITE" id="PS51898"/>
    </source>
</evidence>
<evidence type="ECO:0000256" key="1">
    <source>
        <dbReference type="ARBA" id="ARBA00008857"/>
    </source>
</evidence>
<sequence length="426" mass="48034">MALTALNLLSARKVETAQPRPKVYQLRDGGSLFLRVQPNGSKLWWYRYRLGGAEQVYSIGVYPKVTLEAARAERDRAKALVKKGLDPIVEKKAAIALQADTYERTFETVAREWIVSNAHWSEYYTNQVTSYLEKDVFPRIGKLPISSIRAPHLRPIIKDVAARGAKTVAILIRQWCGQIFSYAAAQGLCEYDPAALLKGLVKRPQVRHNPPLTWAEIPDFLNRVDNEGGYQTTVLALKLMALTYVRTVELRKASWEEFDLDNAMWSIPSERMKMRRPHLVPLSRQAVAALRELHALTGGGKVLFPSYRKPGQVMSATTLNQALKRMGYGGRFSSHGFRSTATTILGLLGYPEKRVDLQLAHSKKSKDSSRAPYDHTKFVESRKVIMQDWADILDSLQAGKPVEGVTKAFGPMSKRRTALLRVIERE</sequence>
<dbReference type="GO" id="GO:0006310">
    <property type="term" value="P:DNA recombination"/>
    <property type="evidence" value="ECO:0007669"/>
    <property type="project" value="UniProtKB-KW"/>
</dbReference>
<dbReference type="Gene3D" id="1.10.443.10">
    <property type="entry name" value="Intergrase catalytic core"/>
    <property type="match status" value="1"/>
</dbReference>
<dbReference type="Pfam" id="PF13356">
    <property type="entry name" value="Arm-DNA-bind_3"/>
    <property type="match status" value="1"/>
</dbReference>
<feature type="domain" description="Tyr recombinase" evidence="5">
    <location>
        <begin position="207"/>
        <end position="386"/>
    </location>
</feature>
<comment type="similarity">
    <text evidence="1">Belongs to the 'phage' integrase family.</text>
</comment>
<gene>
    <name evidence="6" type="ORF">RP29_04985</name>
</gene>
<dbReference type="InterPro" id="IPR013762">
    <property type="entry name" value="Integrase-like_cat_sf"/>
</dbReference>
<dbReference type="STRING" id="80878.RP29_04985"/>
<dbReference type="Pfam" id="PF22022">
    <property type="entry name" value="Phage_int_M"/>
    <property type="match status" value="1"/>
</dbReference>
<dbReference type="InterPro" id="IPR011010">
    <property type="entry name" value="DNA_brk_join_enz"/>
</dbReference>
<dbReference type="RefSeq" id="WP_003060765.1">
    <property type="nucleotide sequence ID" value="NZ_JXYQ01000012.1"/>
</dbReference>
<keyword evidence="2" id="KW-0229">DNA integration</keyword>
<dbReference type="InterPro" id="IPR002104">
    <property type="entry name" value="Integrase_catalytic"/>
</dbReference>
<dbReference type="OrthoDB" id="9775880at2"/>
<evidence type="ECO:0000313" key="6">
    <source>
        <dbReference type="EMBL" id="KJA11491.1"/>
    </source>
</evidence>
<dbReference type="PROSITE" id="PS51898">
    <property type="entry name" value="TYR_RECOMBINASE"/>
    <property type="match status" value="1"/>
</dbReference>
<dbReference type="InterPro" id="IPR050808">
    <property type="entry name" value="Phage_Integrase"/>
</dbReference>
<dbReference type="Gene3D" id="1.10.150.130">
    <property type="match status" value="1"/>
</dbReference>
<keyword evidence="4" id="KW-0233">DNA recombination</keyword>
<accession>A0A0D7KAT3</accession>
<evidence type="ECO:0000256" key="4">
    <source>
        <dbReference type="ARBA" id="ARBA00023172"/>
    </source>
</evidence>
<dbReference type="CDD" id="cd00801">
    <property type="entry name" value="INT_P4_C"/>
    <property type="match status" value="1"/>
</dbReference>
<dbReference type="AlphaFoldDB" id="A0A0D7KAT3"/>
<dbReference type="Pfam" id="PF00589">
    <property type="entry name" value="Phage_integrase"/>
    <property type="match status" value="1"/>
</dbReference>
<dbReference type="InterPro" id="IPR038488">
    <property type="entry name" value="Integrase_DNA-bd_sf"/>
</dbReference>
<dbReference type="SUPFAM" id="SSF56349">
    <property type="entry name" value="DNA breaking-rejoining enzymes"/>
    <property type="match status" value="1"/>
</dbReference>
<dbReference type="GO" id="GO:0003677">
    <property type="term" value="F:DNA binding"/>
    <property type="evidence" value="ECO:0007669"/>
    <property type="project" value="UniProtKB-KW"/>
</dbReference>
<dbReference type="PANTHER" id="PTHR30629:SF2">
    <property type="entry name" value="PROPHAGE INTEGRASE INTS-RELATED"/>
    <property type="match status" value="1"/>
</dbReference>
<protein>
    <submittedName>
        <fullName evidence="6">Integrase</fullName>
    </submittedName>
</protein>
<dbReference type="PANTHER" id="PTHR30629">
    <property type="entry name" value="PROPHAGE INTEGRASE"/>
    <property type="match status" value="1"/>
</dbReference>
<name>A0A0D7KAT3_9BURK</name>
<evidence type="ECO:0000256" key="3">
    <source>
        <dbReference type="ARBA" id="ARBA00023125"/>
    </source>
</evidence>
<keyword evidence="3" id="KW-0238">DNA-binding</keyword>
<dbReference type="InterPro" id="IPR010998">
    <property type="entry name" value="Integrase_recombinase_N"/>
</dbReference>
<evidence type="ECO:0000256" key="2">
    <source>
        <dbReference type="ARBA" id="ARBA00022908"/>
    </source>
</evidence>
<dbReference type="InterPro" id="IPR025166">
    <property type="entry name" value="Integrase_DNA_bind_dom"/>
</dbReference>
<comment type="caution">
    <text evidence="6">The sequence shown here is derived from an EMBL/GenBank/DDBJ whole genome shotgun (WGS) entry which is preliminary data.</text>
</comment>
<evidence type="ECO:0000313" key="7">
    <source>
        <dbReference type="Proteomes" id="UP000032566"/>
    </source>
</evidence>
<proteinExistence type="inferred from homology"/>
<dbReference type="GeneID" id="84660752"/>